<dbReference type="SUPFAM" id="SSF52096">
    <property type="entry name" value="ClpP/crotonase"/>
    <property type="match status" value="1"/>
</dbReference>
<dbReference type="PANTHER" id="PTHR43612:SF3">
    <property type="entry name" value="TRIFUNCTIONAL ENZYME SUBUNIT ALPHA, MITOCHONDRIAL"/>
    <property type="match status" value="1"/>
</dbReference>
<name>A0A6L8VFE8_9RHOB</name>
<evidence type="ECO:0000313" key="1">
    <source>
        <dbReference type="EMBL" id="MZQ89045.1"/>
    </source>
</evidence>
<dbReference type="RefSeq" id="WP_161345252.1">
    <property type="nucleotide sequence ID" value="NZ_BMGW01000004.1"/>
</dbReference>
<dbReference type="CDD" id="cd06558">
    <property type="entry name" value="crotonase-like"/>
    <property type="match status" value="1"/>
</dbReference>
<dbReference type="InterPro" id="IPR029045">
    <property type="entry name" value="ClpP/crotonase-like_dom_sf"/>
</dbReference>
<dbReference type="GO" id="GO:0004300">
    <property type="term" value="F:enoyl-CoA hydratase activity"/>
    <property type="evidence" value="ECO:0007669"/>
    <property type="project" value="TreeGrafter"/>
</dbReference>
<sequence length="453" mass="45327">MLTTEIDDTGVALVTLDMPGRSMNVIDWAFAQALDGAVTALAADTRVTGVILASGKTSFIAGADLGIMPGLWADGMTAGAAAAQIRRIGDVLRRLERLGKPVIAAASGTALGGGLEVMLACHARIAARNDRALYGFPEVTLGLLPGAGGTQRLPRQIGLARALPILLQGAPMGAEAALEAGLLDALVAPEDLIPAARRMLAEGRVPAQQPWDAKGFAMPGPPIGSAEGFAAFIAANAAVALDPGPAYPAPGAILSCLYEGLRLPMDKALVVESQYFGQLVTGPVARALIGLRFDARQRLARLGVRPEAGDAAEACAAAMAAEAARLVAGGIPAARVANAAVAAGIGLAPRPAGEPAPEAEPLPASDLQALARRLLVAGALAAAGAVRAAPGHADAVDLGAVQGGFPAWTGGPLAMIDRVGAAAFAAEAAALGLAVPPALAAQGGRFHPEEETA</sequence>
<dbReference type="OrthoDB" id="9771883at2"/>
<dbReference type="InterPro" id="IPR050136">
    <property type="entry name" value="FA_oxidation_alpha_subunit"/>
</dbReference>
<proteinExistence type="predicted"/>
<dbReference type="Gene3D" id="1.10.1040.50">
    <property type="match status" value="1"/>
</dbReference>
<reference evidence="1 2" key="1">
    <citation type="submission" date="2020-01" db="EMBL/GenBank/DDBJ databases">
        <title>Frigidibacter albus SP32T (=CGMCC 1.13995T).</title>
        <authorList>
            <person name="Liao X."/>
        </authorList>
    </citation>
    <scope>NUCLEOTIDE SEQUENCE [LARGE SCALE GENOMIC DNA]</scope>
    <source>
        <strain evidence="1 2">SP32</strain>
    </source>
</reference>
<dbReference type="GO" id="GO:0016509">
    <property type="term" value="F:long-chain (3S)-3-hydroxyacyl-CoA dehydrogenase (NAD+) activity"/>
    <property type="evidence" value="ECO:0007669"/>
    <property type="project" value="TreeGrafter"/>
</dbReference>
<dbReference type="InterPro" id="IPR008927">
    <property type="entry name" value="6-PGluconate_DH-like_C_sf"/>
</dbReference>
<gene>
    <name evidence="1" type="ORF">GS660_08020</name>
</gene>
<accession>A0A6L8VFE8</accession>
<dbReference type="PANTHER" id="PTHR43612">
    <property type="entry name" value="TRIFUNCTIONAL ENZYME SUBUNIT ALPHA"/>
    <property type="match status" value="1"/>
</dbReference>
<protein>
    <recommendedName>
        <fullName evidence="3">3-hydroxyacyl-CoA dehydrogenase</fullName>
    </recommendedName>
</protein>
<keyword evidence="2" id="KW-1185">Reference proteome</keyword>
<dbReference type="EMBL" id="WWNR01000004">
    <property type="protein sequence ID" value="MZQ89045.1"/>
    <property type="molecule type" value="Genomic_DNA"/>
</dbReference>
<evidence type="ECO:0008006" key="3">
    <source>
        <dbReference type="Google" id="ProtNLM"/>
    </source>
</evidence>
<dbReference type="SUPFAM" id="SSF48179">
    <property type="entry name" value="6-phosphogluconate dehydrogenase C-terminal domain-like"/>
    <property type="match status" value="1"/>
</dbReference>
<dbReference type="GO" id="GO:0006635">
    <property type="term" value="P:fatty acid beta-oxidation"/>
    <property type="evidence" value="ECO:0007669"/>
    <property type="project" value="TreeGrafter"/>
</dbReference>
<organism evidence="1 2">
    <name type="scientific">Frigidibacter albus</name>
    <dbReference type="NCBI Taxonomy" id="1465486"/>
    <lineage>
        <taxon>Bacteria</taxon>
        <taxon>Pseudomonadati</taxon>
        <taxon>Pseudomonadota</taxon>
        <taxon>Alphaproteobacteria</taxon>
        <taxon>Rhodobacterales</taxon>
        <taxon>Paracoccaceae</taxon>
        <taxon>Frigidibacter</taxon>
    </lineage>
</organism>
<dbReference type="AlphaFoldDB" id="A0A6L8VFE8"/>
<dbReference type="Pfam" id="PF00378">
    <property type="entry name" value="ECH_1"/>
    <property type="match status" value="1"/>
</dbReference>
<dbReference type="Proteomes" id="UP000477083">
    <property type="component" value="Unassembled WGS sequence"/>
</dbReference>
<evidence type="ECO:0000313" key="2">
    <source>
        <dbReference type="Proteomes" id="UP000477083"/>
    </source>
</evidence>
<dbReference type="InterPro" id="IPR001753">
    <property type="entry name" value="Enoyl-CoA_hydra/iso"/>
</dbReference>
<comment type="caution">
    <text evidence="1">The sequence shown here is derived from an EMBL/GenBank/DDBJ whole genome shotgun (WGS) entry which is preliminary data.</text>
</comment>
<dbReference type="Gene3D" id="3.90.226.10">
    <property type="entry name" value="2-enoyl-CoA Hydratase, Chain A, domain 1"/>
    <property type="match status" value="1"/>
</dbReference>